<protein>
    <submittedName>
        <fullName evidence="1">Uncharacterized protein</fullName>
    </submittedName>
</protein>
<name>A0A7J9L1S6_GOSSC</name>
<dbReference type="Proteomes" id="UP000593576">
    <property type="component" value="Unassembled WGS sequence"/>
</dbReference>
<gene>
    <name evidence="1" type="ORF">Goshw_008525</name>
</gene>
<sequence>MMGLSVYLQNLMLKFV</sequence>
<keyword evidence="2" id="KW-1185">Reference proteome</keyword>
<evidence type="ECO:0000313" key="2">
    <source>
        <dbReference type="Proteomes" id="UP000593576"/>
    </source>
</evidence>
<dbReference type="EMBL" id="JABFAF010000004">
    <property type="protein sequence ID" value="MBA0852692.1"/>
    <property type="molecule type" value="Genomic_DNA"/>
</dbReference>
<proteinExistence type="predicted"/>
<organism evidence="1 2">
    <name type="scientific">Gossypium schwendimanii</name>
    <name type="common">Cotton</name>
    <dbReference type="NCBI Taxonomy" id="34291"/>
    <lineage>
        <taxon>Eukaryota</taxon>
        <taxon>Viridiplantae</taxon>
        <taxon>Streptophyta</taxon>
        <taxon>Embryophyta</taxon>
        <taxon>Tracheophyta</taxon>
        <taxon>Spermatophyta</taxon>
        <taxon>Magnoliopsida</taxon>
        <taxon>eudicotyledons</taxon>
        <taxon>Gunneridae</taxon>
        <taxon>Pentapetalae</taxon>
        <taxon>rosids</taxon>
        <taxon>malvids</taxon>
        <taxon>Malvales</taxon>
        <taxon>Malvaceae</taxon>
        <taxon>Malvoideae</taxon>
        <taxon>Gossypium</taxon>
    </lineage>
</organism>
<reference evidence="1 2" key="1">
    <citation type="journal article" date="2019" name="Genome Biol. Evol.">
        <title>Insights into the evolution of the New World diploid cottons (Gossypium, subgenus Houzingenia) based on genome sequencing.</title>
        <authorList>
            <person name="Grover C.E."/>
            <person name="Arick M.A. 2nd"/>
            <person name="Thrash A."/>
            <person name="Conover J.L."/>
            <person name="Sanders W.S."/>
            <person name="Peterson D.G."/>
            <person name="Frelichowski J.E."/>
            <person name="Scheffler J.A."/>
            <person name="Scheffler B.E."/>
            <person name="Wendel J.F."/>
        </authorList>
    </citation>
    <scope>NUCLEOTIDE SEQUENCE [LARGE SCALE GENOMIC DNA]</scope>
    <source>
        <strain evidence="1">1</strain>
        <tissue evidence="1">Leaf</tissue>
    </source>
</reference>
<accession>A0A7J9L1S6</accession>
<comment type="caution">
    <text evidence="1">The sequence shown here is derived from an EMBL/GenBank/DDBJ whole genome shotgun (WGS) entry which is preliminary data.</text>
</comment>
<dbReference type="AlphaFoldDB" id="A0A7J9L1S6"/>
<evidence type="ECO:0000313" key="1">
    <source>
        <dbReference type="EMBL" id="MBA0852692.1"/>
    </source>
</evidence>